<comment type="caution">
    <text evidence="5">The sequence shown here is derived from an EMBL/GenBank/DDBJ whole genome shotgun (WGS) entry which is preliminary data.</text>
</comment>
<dbReference type="PROSITE" id="PS01124">
    <property type="entry name" value="HTH_ARAC_FAMILY_2"/>
    <property type="match status" value="1"/>
</dbReference>
<sequence>MSDRASDLYPTGSPRCGRAIEFEIESDITDPEIRDSTRLFREWKIGPLQHLTQLHIIEPAPHGFRLSARGHDFGGLISIDFHSDALTGVSGRHLDQDPIVADLVVSGRLDFSREGRKYPVLPGQICIRDTRSPWRFSCAPATRVRVVSIPRHALTARIGSLKKLDHAHIKDAGSPEVGLFVNFLEALEKSCDGLDRSAGARSIALDSCATLLAGILATSHEAESGSNDHRETTLRAAMHAIETHLDRPDLSPALIARALGISLRTLHRSFSGSSDSVMSFARRLRLQGAHDDLMRAGGAAGVSEIAARWNFADASHFIRNFKEFYGTTPAAYVLARGHRDRHRRRG</sequence>
<dbReference type="PANTHER" id="PTHR46796">
    <property type="entry name" value="HTH-TYPE TRANSCRIPTIONAL ACTIVATOR RHAS-RELATED"/>
    <property type="match status" value="1"/>
</dbReference>
<keyword evidence="6" id="KW-1185">Reference proteome</keyword>
<dbReference type="GO" id="GO:0043565">
    <property type="term" value="F:sequence-specific DNA binding"/>
    <property type="evidence" value="ECO:0007669"/>
    <property type="project" value="InterPro"/>
</dbReference>
<proteinExistence type="predicted"/>
<dbReference type="SUPFAM" id="SSF46689">
    <property type="entry name" value="Homeodomain-like"/>
    <property type="match status" value="1"/>
</dbReference>
<dbReference type="GO" id="GO:0003700">
    <property type="term" value="F:DNA-binding transcription factor activity"/>
    <property type="evidence" value="ECO:0007669"/>
    <property type="project" value="InterPro"/>
</dbReference>
<name>A0A8I0P4G9_9ACTN</name>
<protein>
    <submittedName>
        <fullName evidence="5">AraC-like DNA-binding protein</fullName>
    </submittedName>
</protein>
<dbReference type="InterPro" id="IPR009057">
    <property type="entry name" value="Homeodomain-like_sf"/>
</dbReference>
<reference evidence="5 6" key="1">
    <citation type="submission" date="2020-10" db="EMBL/GenBank/DDBJ databases">
        <title>Sequencing the genomes of 1000 actinobacteria strains.</title>
        <authorList>
            <person name="Klenk H.-P."/>
        </authorList>
    </citation>
    <scope>NUCLEOTIDE SEQUENCE [LARGE SCALE GENOMIC DNA]</scope>
    <source>
        <strain evidence="5 6">DSM 41803</strain>
    </source>
</reference>
<feature type="domain" description="HTH araC/xylS-type" evidence="4">
    <location>
        <begin position="235"/>
        <end position="335"/>
    </location>
</feature>
<accession>A0A8I0P4G9</accession>
<keyword evidence="2 5" id="KW-0238">DNA-binding</keyword>
<dbReference type="InterPro" id="IPR018060">
    <property type="entry name" value="HTH_AraC"/>
</dbReference>
<dbReference type="RefSeq" id="WP_225966700.1">
    <property type="nucleotide sequence ID" value="NZ_JADBGF010000001.1"/>
</dbReference>
<organism evidence="5 6">
    <name type="scientific">Streptomyces stelliscabiei</name>
    <dbReference type="NCBI Taxonomy" id="146820"/>
    <lineage>
        <taxon>Bacteria</taxon>
        <taxon>Bacillati</taxon>
        <taxon>Actinomycetota</taxon>
        <taxon>Actinomycetes</taxon>
        <taxon>Kitasatosporales</taxon>
        <taxon>Streptomycetaceae</taxon>
        <taxon>Streptomyces</taxon>
    </lineage>
</organism>
<dbReference type="Proteomes" id="UP000629287">
    <property type="component" value="Unassembled WGS sequence"/>
</dbReference>
<evidence type="ECO:0000259" key="4">
    <source>
        <dbReference type="PROSITE" id="PS01124"/>
    </source>
</evidence>
<keyword evidence="1" id="KW-0805">Transcription regulation</keyword>
<dbReference type="PROSITE" id="PS00041">
    <property type="entry name" value="HTH_ARAC_FAMILY_1"/>
    <property type="match status" value="1"/>
</dbReference>
<dbReference type="InterPro" id="IPR018062">
    <property type="entry name" value="HTH_AraC-typ_CS"/>
</dbReference>
<evidence type="ECO:0000313" key="6">
    <source>
        <dbReference type="Proteomes" id="UP000629287"/>
    </source>
</evidence>
<dbReference type="SMART" id="SM00342">
    <property type="entry name" value="HTH_ARAC"/>
    <property type="match status" value="1"/>
</dbReference>
<dbReference type="GeneID" id="86827606"/>
<dbReference type="PANTHER" id="PTHR46796:SF6">
    <property type="entry name" value="ARAC SUBFAMILY"/>
    <property type="match status" value="1"/>
</dbReference>
<dbReference type="PRINTS" id="PR00032">
    <property type="entry name" value="HTHARAC"/>
</dbReference>
<dbReference type="Pfam" id="PF14525">
    <property type="entry name" value="AraC_binding_2"/>
    <property type="match status" value="1"/>
</dbReference>
<dbReference type="Gene3D" id="1.10.10.60">
    <property type="entry name" value="Homeodomain-like"/>
    <property type="match status" value="1"/>
</dbReference>
<dbReference type="AlphaFoldDB" id="A0A8I0P4G9"/>
<dbReference type="InterPro" id="IPR020449">
    <property type="entry name" value="Tscrpt_reg_AraC-type_HTH"/>
</dbReference>
<evidence type="ECO:0000256" key="2">
    <source>
        <dbReference type="ARBA" id="ARBA00023125"/>
    </source>
</evidence>
<evidence type="ECO:0000313" key="5">
    <source>
        <dbReference type="EMBL" id="MBE1596897.1"/>
    </source>
</evidence>
<gene>
    <name evidence="5" type="ORF">H4687_003026</name>
</gene>
<evidence type="ECO:0000256" key="1">
    <source>
        <dbReference type="ARBA" id="ARBA00023015"/>
    </source>
</evidence>
<dbReference type="InterPro" id="IPR035418">
    <property type="entry name" value="AraC-bd_2"/>
</dbReference>
<dbReference type="EMBL" id="JADBGF010000001">
    <property type="protein sequence ID" value="MBE1596897.1"/>
    <property type="molecule type" value="Genomic_DNA"/>
</dbReference>
<evidence type="ECO:0000256" key="3">
    <source>
        <dbReference type="ARBA" id="ARBA00023163"/>
    </source>
</evidence>
<dbReference type="Pfam" id="PF12833">
    <property type="entry name" value="HTH_18"/>
    <property type="match status" value="1"/>
</dbReference>
<dbReference type="InterPro" id="IPR050204">
    <property type="entry name" value="AraC_XylS_family_regulators"/>
</dbReference>
<keyword evidence="3" id="KW-0804">Transcription</keyword>